<name>A0AC34FC87_9BILA</name>
<evidence type="ECO:0000313" key="2">
    <source>
        <dbReference type="WBParaSite" id="ES5_v2.g14789.t1"/>
    </source>
</evidence>
<sequence length="404" mass="44541">MAIIYGVFTLANFVAAPIVGILGPKWAMVFGAACYAIFQAGFLFLNEYFLYASSAVIGLGAAVIWTAQGNYIAINSTEETASKHSSLFWAVSQVCLSGGGIFLYGIFANSNDDDDISKSTVRILYSVFTAVTLGGAVILAFLRIPKEDRLISDENEIREEEPKPTQKELLVSTFKLLATKRMMFLSIAFMYTGIELSFWSSIYPSCISYTQALGSNTKKFIAYNAIAAGLGSFSAGFLFGFLGDYTKKIGRISIVLLGSSIHLLVFIAVYMNFPKESPLGKTKSKDVIFGHPYLSIAIICGFLLGFGDACWNTQIFSFLVSKYNKKSAEAFALFKFFQSLLTCAAFFYGTVLELQWHMLILVVTGVLGCFGFIVAERLPPDERELVEYENTSVETDSMDRMRVD</sequence>
<proteinExistence type="predicted"/>
<reference evidence="2" key="1">
    <citation type="submission" date="2022-11" db="UniProtKB">
        <authorList>
            <consortium name="WormBaseParasite"/>
        </authorList>
    </citation>
    <scope>IDENTIFICATION</scope>
</reference>
<dbReference type="Proteomes" id="UP000887579">
    <property type="component" value="Unplaced"/>
</dbReference>
<organism evidence="1 2">
    <name type="scientific">Panagrolaimus sp. ES5</name>
    <dbReference type="NCBI Taxonomy" id="591445"/>
    <lineage>
        <taxon>Eukaryota</taxon>
        <taxon>Metazoa</taxon>
        <taxon>Ecdysozoa</taxon>
        <taxon>Nematoda</taxon>
        <taxon>Chromadorea</taxon>
        <taxon>Rhabditida</taxon>
        <taxon>Tylenchina</taxon>
        <taxon>Panagrolaimomorpha</taxon>
        <taxon>Panagrolaimoidea</taxon>
        <taxon>Panagrolaimidae</taxon>
        <taxon>Panagrolaimus</taxon>
    </lineage>
</organism>
<dbReference type="WBParaSite" id="ES5_v2.g14789.t1">
    <property type="protein sequence ID" value="ES5_v2.g14789.t1"/>
    <property type="gene ID" value="ES5_v2.g14789"/>
</dbReference>
<accession>A0AC34FC87</accession>
<protein>
    <submittedName>
        <fullName evidence="2">UNC93-like protein MFSD11</fullName>
    </submittedName>
</protein>
<evidence type="ECO:0000313" key="1">
    <source>
        <dbReference type="Proteomes" id="UP000887579"/>
    </source>
</evidence>